<feature type="domain" description="SLH" evidence="2">
    <location>
        <begin position="145"/>
        <end position="208"/>
    </location>
</feature>
<keyword evidence="1" id="KW-0732">Signal</keyword>
<protein>
    <submittedName>
        <fullName evidence="3">S-layer homology domain-containing protein</fullName>
    </submittedName>
</protein>
<dbReference type="RefSeq" id="WP_316434413.1">
    <property type="nucleotide sequence ID" value="NZ_CP053586.1"/>
</dbReference>
<reference evidence="3" key="1">
    <citation type="submission" date="2020-05" db="EMBL/GenBank/DDBJ databases">
        <authorList>
            <person name="Zhu T."/>
            <person name="Keshari N."/>
            <person name="Lu X."/>
        </authorList>
    </citation>
    <scope>NUCLEOTIDE SEQUENCE</scope>
    <source>
        <strain evidence="3">NK1-12</strain>
    </source>
</reference>
<dbReference type="EMBL" id="CP053586">
    <property type="protein sequence ID" value="WNZ22868.1"/>
    <property type="molecule type" value="Genomic_DNA"/>
</dbReference>
<dbReference type="InterPro" id="IPR051465">
    <property type="entry name" value="Cell_Envelope_Struct_Comp"/>
</dbReference>
<feature type="domain" description="SLH" evidence="2">
    <location>
        <begin position="78"/>
        <end position="141"/>
    </location>
</feature>
<dbReference type="PROSITE" id="PS51272">
    <property type="entry name" value="SLH"/>
    <property type="match status" value="3"/>
</dbReference>
<name>A0AA96WCU1_9CYAN</name>
<dbReference type="PANTHER" id="PTHR43308">
    <property type="entry name" value="OUTER MEMBRANE PROTEIN ALPHA-RELATED"/>
    <property type="match status" value="1"/>
</dbReference>
<evidence type="ECO:0000313" key="3">
    <source>
        <dbReference type="EMBL" id="WNZ22868.1"/>
    </source>
</evidence>
<evidence type="ECO:0000256" key="1">
    <source>
        <dbReference type="SAM" id="SignalP"/>
    </source>
</evidence>
<feature type="signal peptide" evidence="1">
    <location>
        <begin position="1"/>
        <end position="23"/>
    </location>
</feature>
<proteinExistence type="predicted"/>
<evidence type="ECO:0000259" key="2">
    <source>
        <dbReference type="PROSITE" id="PS51272"/>
    </source>
</evidence>
<feature type="domain" description="SLH" evidence="2">
    <location>
        <begin position="15"/>
        <end position="77"/>
    </location>
</feature>
<accession>A0AA96WCU1</accession>
<sequence>MKKERFLSALSLTLLLTSLSAVAQVQQSVDPIAEVTAAGWMSAYPDGKFHGDVVLSRAELASILVKAFQLDRRQALAEPIQLQDVPKTHWAYNDIQTVLRNGIMAGYREGRFFPEQRVTRAEAFSIIAQAHGVFQFPEDTVSQILSAYPDAAEIPVWARKSMATALYEGFVNLQADQQIAPLAPMTRQDVAHALSVYLRRQQAPADLPWPASPL</sequence>
<gene>
    <name evidence="3" type="ORF">HJG54_08365</name>
</gene>
<dbReference type="AlphaFoldDB" id="A0AA96WCU1"/>
<dbReference type="Pfam" id="PF00395">
    <property type="entry name" value="SLH"/>
    <property type="match status" value="3"/>
</dbReference>
<dbReference type="InterPro" id="IPR001119">
    <property type="entry name" value="SLH_dom"/>
</dbReference>
<feature type="chain" id="PRO_5041724377" evidence="1">
    <location>
        <begin position="24"/>
        <end position="214"/>
    </location>
</feature>
<organism evidence="3">
    <name type="scientific">Leptolyngbya sp. NK1-12</name>
    <dbReference type="NCBI Taxonomy" id="2547451"/>
    <lineage>
        <taxon>Bacteria</taxon>
        <taxon>Bacillati</taxon>
        <taxon>Cyanobacteriota</taxon>
        <taxon>Cyanophyceae</taxon>
        <taxon>Leptolyngbyales</taxon>
        <taxon>Leptolyngbyaceae</taxon>
        <taxon>Leptolyngbya group</taxon>
        <taxon>Leptolyngbya</taxon>
    </lineage>
</organism>
<dbReference type="PANTHER" id="PTHR43308:SF5">
    <property type="entry name" value="S-LAYER PROTEIN _ PEPTIDOGLYCAN ENDO-BETA-N-ACETYLGLUCOSAMINIDASE"/>
    <property type="match status" value="1"/>
</dbReference>